<proteinExistence type="predicted"/>
<keyword evidence="3" id="KW-1185">Reference proteome</keyword>
<dbReference type="Proteomes" id="UP000642144">
    <property type="component" value="Unassembled WGS sequence"/>
</dbReference>
<evidence type="ECO:0000256" key="1">
    <source>
        <dbReference type="SAM" id="Phobius"/>
    </source>
</evidence>
<dbReference type="EMBL" id="WWCT01000008">
    <property type="protein sequence ID" value="MYN27118.1"/>
    <property type="molecule type" value="Genomic_DNA"/>
</dbReference>
<dbReference type="RefSeq" id="WP_161055111.1">
    <property type="nucleotide sequence ID" value="NZ_WWCT01000008.1"/>
</dbReference>
<keyword evidence="1" id="KW-0812">Transmembrane</keyword>
<comment type="caution">
    <text evidence="2">The sequence shown here is derived from an EMBL/GenBank/DDBJ whole genome shotgun (WGS) entry which is preliminary data.</text>
</comment>
<sequence>MYLLTYLLILLSYPLLFLMITPFILGPVTIYLGFRAWRNKLRKQPGISGLGKLLAANAMLIATASMIFEIYIINTQYRV</sequence>
<evidence type="ECO:0000313" key="2">
    <source>
        <dbReference type="EMBL" id="MYN27118.1"/>
    </source>
</evidence>
<protein>
    <submittedName>
        <fullName evidence="2">Uncharacterized protein</fullName>
    </submittedName>
</protein>
<gene>
    <name evidence="2" type="ORF">GTP69_11925</name>
</gene>
<name>A0ABW9VZX3_9BURK</name>
<evidence type="ECO:0000313" key="3">
    <source>
        <dbReference type="Proteomes" id="UP000642144"/>
    </source>
</evidence>
<keyword evidence="1" id="KW-0472">Membrane</keyword>
<reference evidence="2 3" key="1">
    <citation type="submission" date="2019-12" db="EMBL/GenBank/DDBJ databases">
        <title>Novel species isolated from a subtropical stream in China.</title>
        <authorList>
            <person name="Lu H."/>
        </authorList>
    </citation>
    <scope>NUCLEOTIDE SEQUENCE [LARGE SCALE GENOMIC DNA]</scope>
    <source>
        <strain evidence="2 3">CY42W</strain>
    </source>
</reference>
<feature type="transmembrane region" description="Helical" evidence="1">
    <location>
        <begin position="53"/>
        <end position="73"/>
    </location>
</feature>
<keyword evidence="1" id="KW-1133">Transmembrane helix</keyword>
<organism evidence="2 3">
    <name type="scientific">Duganella levis</name>
    <dbReference type="NCBI Taxonomy" id="2692169"/>
    <lineage>
        <taxon>Bacteria</taxon>
        <taxon>Pseudomonadati</taxon>
        <taxon>Pseudomonadota</taxon>
        <taxon>Betaproteobacteria</taxon>
        <taxon>Burkholderiales</taxon>
        <taxon>Oxalobacteraceae</taxon>
        <taxon>Telluria group</taxon>
        <taxon>Duganella</taxon>
    </lineage>
</organism>
<accession>A0ABW9VZX3</accession>
<feature type="transmembrane region" description="Helical" evidence="1">
    <location>
        <begin position="6"/>
        <end position="32"/>
    </location>
</feature>